<name>A0A200QA19_MACCD</name>
<keyword evidence="1" id="KW-0472">Membrane</keyword>
<evidence type="ECO:0000313" key="3">
    <source>
        <dbReference type="Proteomes" id="UP000195402"/>
    </source>
</evidence>
<dbReference type="Proteomes" id="UP000195402">
    <property type="component" value="Unassembled WGS sequence"/>
</dbReference>
<dbReference type="EMBL" id="MVGT01002616">
    <property type="protein sequence ID" value="OVA07313.1"/>
    <property type="molecule type" value="Genomic_DNA"/>
</dbReference>
<evidence type="ECO:0000313" key="2">
    <source>
        <dbReference type="EMBL" id="OVA07313.1"/>
    </source>
</evidence>
<keyword evidence="3" id="KW-1185">Reference proteome</keyword>
<reference evidence="2 3" key="1">
    <citation type="journal article" date="2017" name="Mol. Plant">
        <title>The Genome of Medicinal Plant Macleaya cordata Provides New Insights into Benzylisoquinoline Alkaloids Metabolism.</title>
        <authorList>
            <person name="Liu X."/>
            <person name="Liu Y."/>
            <person name="Huang P."/>
            <person name="Ma Y."/>
            <person name="Qing Z."/>
            <person name="Tang Q."/>
            <person name="Cao H."/>
            <person name="Cheng P."/>
            <person name="Zheng Y."/>
            <person name="Yuan Z."/>
            <person name="Zhou Y."/>
            <person name="Liu J."/>
            <person name="Tang Z."/>
            <person name="Zhuo Y."/>
            <person name="Zhang Y."/>
            <person name="Yu L."/>
            <person name="Huang J."/>
            <person name="Yang P."/>
            <person name="Peng Q."/>
            <person name="Zhang J."/>
            <person name="Jiang W."/>
            <person name="Zhang Z."/>
            <person name="Lin K."/>
            <person name="Ro D.K."/>
            <person name="Chen X."/>
            <person name="Xiong X."/>
            <person name="Shang Y."/>
            <person name="Huang S."/>
            <person name="Zeng J."/>
        </authorList>
    </citation>
    <scope>NUCLEOTIDE SEQUENCE [LARGE SCALE GENOMIC DNA]</scope>
    <source>
        <strain evidence="3">cv. BLH2017</strain>
        <tissue evidence="2">Root</tissue>
    </source>
</reference>
<feature type="transmembrane region" description="Helical" evidence="1">
    <location>
        <begin position="12"/>
        <end position="31"/>
    </location>
</feature>
<comment type="caution">
    <text evidence="2">The sequence shown here is derived from an EMBL/GenBank/DDBJ whole genome shotgun (WGS) entry which is preliminary data.</text>
</comment>
<keyword evidence="1" id="KW-1133">Transmembrane helix</keyword>
<sequence>MRCVFYKIKPSLLILITLLPSSLVLNLLPLHTPIHLTLIPLQIRTVIPPQLRIVLLLTVILEEAAAEGTVVAVVVVAMDVTKISNLISD</sequence>
<evidence type="ECO:0000256" key="1">
    <source>
        <dbReference type="SAM" id="Phobius"/>
    </source>
</evidence>
<protein>
    <submittedName>
        <fullName evidence="2">Uncharacterized protein</fullName>
    </submittedName>
</protein>
<dbReference type="AlphaFoldDB" id="A0A200QA19"/>
<gene>
    <name evidence="2" type="ORF">BVC80_1603g23</name>
</gene>
<keyword evidence="1" id="KW-0812">Transmembrane</keyword>
<accession>A0A200QA19</accession>
<feature type="transmembrane region" description="Helical" evidence="1">
    <location>
        <begin position="51"/>
        <end position="78"/>
    </location>
</feature>
<organism evidence="2 3">
    <name type="scientific">Macleaya cordata</name>
    <name type="common">Five-seeded plume-poppy</name>
    <name type="synonym">Bocconia cordata</name>
    <dbReference type="NCBI Taxonomy" id="56857"/>
    <lineage>
        <taxon>Eukaryota</taxon>
        <taxon>Viridiplantae</taxon>
        <taxon>Streptophyta</taxon>
        <taxon>Embryophyta</taxon>
        <taxon>Tracheophyta</taxon>
        <taxon>Spermatophyta</taxon>
        <taxon>Magnoliopsida</taxon>
        <taxon>Ranunculales</taxon>
        <taxon>Papaveraceae</taxon>
        <taxon>Papaveroideae</taxon>
        <taxon>Macleaya</taxon>
    </lineage>
</organism>
<dbReference type="InParanoid" id="A0A200QA19"/>
<proteinExistence type="predicted"/>